<evidence type="ECO:0000313" key="4">
    <source>
        <dbReference type="Proteomes" id="UP000815677"/>
    </source>
</evidence>
<dbReference type="PROSITE" id="PS51354">
    <property type="entry name" value="GLUTAREDOXIN_2"/>
    <property type="match status" value="1"/>
</dbReference>
<name>A0ABQ0M120_MYCCL</name>
<reference evidence="3" key="1">
    <citation type="submission" date="2014-09" db="EMBL/GenBank/DDBJ databases">
        <title>Genome sequence of the luminous mushroom Mycena chlorophos for searching fungal bioluminescence genes.</title>
        <authorList>
            <person name="Tanaka Y."/>
            <person name="Kasuga D."/>
            <person name="Oba Y."/>
            <person name="Hase S."/>
            <person name="Sato K."/>
            <person name="Oba Y."/>
            <person name="Sakakibara Y."/>
        </authorList>
    </citation>
    <scope>NUCLEOTIDE SEQUENCE</scope>
</reference>
<keyword evidence="4" id="KW-1185">Reference proteome</keyword>
<protein>
    <submittedName>
        <fullName evidence="3">Glutaredoxin</fullName>
    </submittedName>
</protein>
<sequence length="246" mass="26627">MPRSPPPPPPARALEPSWPPKAPSPRLPERRRVTGSFLAHPLNLLTVGSPSQLRALLSADLTRVSLLSFWAPWAEPCKAMEGVVIELARKYGGMLVLSIEAEEQAEIAASFGVESVPEFILLKGHTLLARISGADAKALVDAVAAHAPRSSPAPSQIASSAPSASPRRLTPELETRLRRLLNKSRIVLFMKGTPDAPRCGFSRRMASLLKERGISFVAFDVLADEDVRQGAFAVFNKGPVEEFPQD</sequence>
<dbReference type="InterPro" id="IPR004480">
    <property type="entry name" value="Monothiol_GRX-rel"/>
</dbReference>
<feature type="region of interest" description="Disordered" evidence="1">
    <location>
        <begin position="1"/>
        <end position="28"/>
    </location>
</feature>
<dbReference type="PANTHER" id="PTHR10293:SF73">
    <property type="entry name" value="GLUTAREDOXIN-3"/>
    <property type="match status" value="1"/>
</dbReference>
<dbReference type="Proteomes" id="UP000815677">
    <property type="component" value="Unassembled WGS sequence"/>
</dbReference>
<dbReference type="InterPro" id="IPR013766">
    <property type="entry name" value="Thioredoxin_domain"/>
</dbReference>
<dbReference type="InterPro" id="IPR036249">
    <property type="entry name" value="Thioredoxin-like_sf"/>
</dbReference>
<dbReference type="SUPFAM" id="SSF52833">
    <property type="entry name" value="Thioredoxin-like"/>
    <property type="match status" value="2"/>
</dbReference>
<feature type="domain" description="Thioredoxin" evidence="2">
    <location>
        <begin position="16"/>
        <end position="148"/>
    </location>
</feature>
<proteinExistence type="predicted"/>
<dbReference type="PROSITE" id="PS51352">
    <property type="entry name" value="THIOREDOXIN_2"/>
    <property type="match status" value="1"/>
</dbReference>
<feature type="compositionally biased region" description="Pro residues" evidence="1">
    <location>
        <begin position="1"/>
        <end position="26"/>
    </location>
</feature>
<dbReference type="EMBL" id="DF849364">
    <property type="protein sequence ID" value="GAT56937.1"/>
    <property type="molecule type" value="Genomic_DNA"/>
</dbReference>
<dbReference type="PANTHER" id="PTHR10293">
    <property type="entry name" value="GLUTAREDOXIN FAMILY MEMBER"/>
    <property type="match status" value="1"/>
</dbReference>
<dbReference type="Pfam" id="PF00085">
    <property type="entry name" value="Thioredoxin"/>
    <property type="match status" value="1"/>
</dbReference>
<feature type="region of interest" description="Disordered" evidence="1">
    <location>
        <begin position="149"/>
        <end position="169"/>
    </location>
</feature>
<evidence type="ECO:0000256" key="1">
    <source>
        <dbReference type="SAM" id="MobiDB-lite"/>
    </source>
</evidence>
<feature type="compositionally biased region" description="Low complexity" evidence="1">
    <location>
        <begin position="149"/>
        <end position="168"/>
    </location>
</feature>
<gene>
    <name evidence="3" type="ORF">MCHLO_13527</name>
</gene>
<evidence type="ECO:0000259" key="2">
    <source>
        <dbReference type="PROSITE" id="PS51352"/>
    </source>
</evidence>
<organism evidence="3 4">
    <name type="scientific">Mycena chlorophos</name>
    <name type="common">Agaric fungus</name>
    <name type="synonym">Agaricus chlorophos</name>
    <dbReference type="NCBI Taxonomy" id="658473"/>
    <lineage>
        <taxon>Eukaryota</taxon>
        <taxon>Fungi</taxon>
        <taxon>Dikarya</taxon>
        <taxon>Basidiomycota</taxon>
        <taxon>Agaricomycotina</taxon>
        <taxon>Agaricomycetes</taxon>
        <taxon>Agaricomycetidae</taxon>
        <taxon>Agaricales</taxon>
        <taxon>Marasmiineae</taxon>
        <taxon>Mycenaceae</taxon>
        <taxon>Mycena</taxon>
    </lineage>
</organism>
<dbReference type="Gene3D" id="3.40.30.10">
    <property type="entry name" value="Glutaredoxin"/>
    <property type="match status" value="2"/>
</dbReference>
<evidence type="ECO:0000313" key="3">
    <source>
        <dbReference type="EMBL" id="GAT56937.1"/>
    </source>
</evidence>
<dbReference type="Pfam" id="PF00462">
    <property type="entry name" value="Glutaredoxin"/>
    <property type="match status" value="1"/>
</dbReference>
<dbReference type="InterPro" id="IPR002109">
    <property type="entry name" value="Glutaredoxin"/>
</dbReference>
<accession>A0ABQ0M120</accession>